<gene>
    <name evidence="1" type="ORF">EVA_05365</name>
</gene>
<organism evidence="1">
    <name type="scientific">gut metagenome</name>
    <dbReference type="NCBI Taxonomy" id="749906"/>
    <lineage>
        <taxon>unclassified sequences</taxon>
        <taxon>metagenomes</taxon>
        <taxon>organismal metagenomes</taxon>
    </lineage>
</organism>
<name>J9GGM0_9ZZZZ</name>
<reference evidence="1" key="1">
    <citation type="journal article" date="2012" name="PLoS ONE">
        <title>Gene sets for utilization of primary and secondary nutrition supplies in the distal gut of endangered iberian lynx.</title>
        <authorList>
            <person name="Alcaide M."/>
            <person name="Messina E."/>
            <person name="Richter M."/>
            <person name="Bargiela R."/>
            <person name="Peplies J."/>
            <person name="Huws S.A."/>
            <person name="Newbold C.J."/>
            <person name="Golyshin P.N."/>
            <person name="Simon M.A."/>
            <person name="Lopez G."/>
            <person name="Yakimov M.M."/>
            <person name="Ferrer M."/>
        </authorList>
    </citation>
    <scope>NUCLEOTIDE SEQUENCE</scope>
</reference>
<proteinExistence type="predicted"/>
<protein>
    <submittedName>
        <fullName evidence="1">Uncharacterized protein</fullName>
    </submittedName>
</protein>
<dbReference type="AlphaFoldDB" id="J9GGM0"/>
<comment type="caution">
    <text evidence="1">The sequence shown here is derived from an EMBL/GenBank/DDBJ whole genome shotgun (WGS) entry which is preliminary data.</text>
</comment>
<dbReference type="EMBL" id="AMCI01001131">
    <property type="protein sequence ID" value="EJX06527.1"/>
    <property type="molecule type" value="Genomic_DNA"/>
</dbReference>
<evidence type="ECO:0000313" key="1">
    <source>
        <dbReference type="EMBL" id="EJX06527.1"/>
    </source>
</evidence>
<sequence>MGFPSSSRYLPRSSSTIFAFSVLDVKMSIRLLCWKENTIRAACRAFSSRPLPCGPGIFPQCFHIPARKDRRNGFHIGVPGIQFFLLLLQKFHLFKGKVAFYLFLFHILLFPDEVLFKGLAHERGSRLAGILVQIDVTGASHHLILRSYSPRSGGFRLFFFHGWLSIKQGADGFDTCPPAIHAVQQINDAYNPDTQVYQLFYQNVFGVLRRNSSPSSSL</sequence>
<accession>J9GGM0</accession>